<dbReference type="EMBL" id="LATL02000157">
    <property type="protein sequence ID" value="KKD38240.1"/>
    <property type="molecule type" value="Genomic_DNA"/>
</dbReference>
<organism evidence="2 3">
    <name type="scientific">Limnoraphis robusta CS-951</name>
    <dbReference type="NCBI Taxonomy" id="1637645"/>
    <lineage>
        <taxon>Bacteria</taxon>
        <taxon>Bacillati</taxon>
        <taxon>Cyanobacteriota</taxon>
        <taxon>Cyanophyceae</taxon>
        <taxon>Oscillatoriophycideae</taxon>
        <taxon>Oscillatoriales</taxon>
        <taxon>Sirenicapillariaceae</taxon>
        <taxon>Limnoraphis</taxon>
    </lineage>
</organism>
<dbReference type="AlphaFoldDB" id="A0A0F5YJ85"/>
<evidence type="ECO:0000313" key="2">
    <source>
        <dbReference type="EMBL" id="KKD38240.1"/>
    </source>
</evidence>
<gene>
    <name evidence="2" type="ORF">WN50_09935</name>
</gene>
<dbReference type="PATRIC" id="fig|1637645.4.peg.3195"/>
<feature type="chain" id="PRO_5002497932" description="Peptidase C-terminal archaeal/bacterial domain-containing protein" evidence="1">
    <location>
        <begin position="25"/>
        <end position="238"/>
    </location>
</feature>
<reference evidence="2 3" key="1">
    <citation type="submission" date="2015-06" db="EMBL/GenBank/DDBJ databases">
        <title>Draft genome assembly of filamentous brackish cyanobacterium Limnoraphis robusta strain CS-951.</title>
        <authorList>
            <person name="Willis A."/>
            <person name="Parks M."/>
            <person name="Burford M.A."/>
        </authorList>
    </citation>
    <scope>NUCLEOTIDE SEQUENCE [LARGE SCALE GENOMIC DNA]</scope>
    <source>
        <strain evidence="2 3">CS-951</strain>
    </source>
</reference>
<dbReference type="RefSeq" id="WP_046278379.1">
    <property type="nucleotide sequence ID" value="NZ_LATL02000157.1"/>
</dbReference>
<evidence type="ECO:0008006" key="4">
    <source>
        <dbReference type="Google" id="ProtNLM"/>
    </source>
</evidence>
<evidence type="ECO:0000256" key="1">
    <source>
        <dbReference type="SAM" id="SignalP"/>
    </source>
</evidence>
<accession>A0A0F5YJ85</accession>
<name>A0A0F5YJ85_9CYAN</name>
<feature type="signal peptide" evidence="1">
    <location>
        <begin position="1"/>
        <end position="24"/>
    </location>
</feature>
<protein>
    <recommendedName>
        <fullName evidence="4">Peptidase C-terminal archaeal/bacterial domain-containing protein</fullName>
    </recommendedName>
</protein>
<dbReference type="OrthoDB" id="574544at2"/>
<proteinExistence type="predicted"/>
<keyword evidence="1" id="KW-0732">Signal</keyword>
<dbReference type="Gene3D" id="2.60.120.380">
    <property type="match status" value="1"/>
</dbReference>
<evidence type="ECO:0000313" key="3">
    <source>
        <dbReference type="Proteomes" id="UP000033607"/>
    </source>
</evidence>
<comment type="caution">
    <text evidence="2">The sequence shown here is derived from an EMBL/GenBank/DDBJ whole genome shotgun (WGS) entry which is preliminary data.</text>
</comment>
<dbReference type="Proteomes" id="UP000033607">
    <property type="component" value="Unassembled WGS sequence"/>
</dbReference>
<sequence>MRLLKILILVLLLFSSVKSSPSLASTFSQRMATLIAKNSSNNQLTGSCFTLENETMSSTARIYIEKGNQVTGRVNATIHNEKEGYYTSYFQRLQGTKQGTQLKLNITTKIELDTQKSQETWVLNSNSLNTGREVYEKVACSVSRIRFARGADSATVQNSVVRGSRDVYLLDAKGAQKMDVNISALENNAAFEVIAPNGEALTSEETRSSLTLPATGRYEIVVGGTRGNATYKLNVRIR</sequence>